<dbReference type="AlphaFoldDB" id="A0A0E9WK53"/>
<protein>
    <submittedName>
        <fullName evidence="1">Uncharacterized protein</fullName>
    </submittedName>
</protein>
<accession>A0A0E9WK53</accession>
<proteinExistence type="predicted"/>
<name>A0A0E9WK53_ANGAN</name>
<reference evidence="1" key="1">
    <citation type="submission" date="2014-11" db="EMBL/GenBank/DDBJ databases">
        <authorList>
            <person name="Amaro Gonzalez C."/>
        </authorList>
    </citation>
    <scope>NUCLEOTIDE SEQUENCE</scope>
</reference>
<dbReference type="EMBL" id="GBXM01017855">
    <property type="protein sequence ID" value="JAH90722.1"/>
    <property type="molecule type" value="Transcribed_RNA"/>
</dbReference>
<organism evidence="1">
    <name type="scientific">Anguilla anguilla</name>
    <name type="common">European freshwater eel</name>
    <name type="synonym">Muraena anguilla</name>
    <dbReference type="NCBI Taxonomy" id="7936"/>
    <lineage>
        <taxon>Eukaryota</taxon>
        <taxon>Metazoa</taxon>
        <taxon>Chordata</taxon>
        <taxon>Craniata</taxon>
        <taxon>Vertebrata</taxon>
        <taxon>Euteleostomi</taxon>
        <taxon>Actinopterygii</taxon>
        <taxon>Neopterygii</taxon>
        <taxon>Teleostei</taxon>
        <taxon>Anguilliformes</taxon>
        <taxon>Anguillidae</taxon>
        <taxon>Anguilla</taxon>
    </lineage>
</organism>
<reference evidence="1" key="2">
    <citation type="journal article" date="2015" name="Fish Shellfish Immunol.">
        <title>Early steps in the European eel (Anguilla anguilla)-Vibrio vulnificus interaction in the gills: Role of the RtxA13 toxin.</title>
        <authorList>
            <person name="Callol A."/>
            <person name="Pajuelo D."/>
            <person name="Ebbesson L."/>
            <person name="Teles M."/>
            <person name="MacKenzie S."/>
            <person name="Amaro C."/>
        </authorList>
    </citation>
    <scope>NUCLEOTIDE SEQUENCE</scope>
</reference>
<evidence type="ECO:0000313" key="1">
    <source>
        <dbReference type="EMBL" id="JAH90722.1"/>
    </source>
</evidence>
<sequence>MSPPISNCHSREGFGIQTGIPLLDPSRFSV</sequence>